<evidence type="ECO:0000313" key="6">
    <source>
        <dbReference type="EMBL" id="AIF69912.1"/>
    </source>
</evidence>
<keyword evidence="3 5" id="KW-0547">Nucleotide-binding</keyword>
<gene>
    <name evidence="5" type="primary">cpgS</name>
    <name evidence="6" type="ORF">PAP_07615</name>
</gene>
<dbReference type="OrthoDB" id="85545at2157"/>
<dbReference type="InterPro" id="IPR016557">
    <property type="entry name" value="Cyc_diphosphoglycerate_synth"/>
</dbReference>
<comment type="subcellular location">
    <subcellularLocation>
        <location evidence="5">Cytoplasm</location>
    </subcellularLocation>
</comment>
<dbReference type="GO" id="GO:0036356">
    <property type="term" value="F:cyclic 2,3-diphosphoglycerate synthetase activity"/>
    <property type="evidence" value="ECO:0007669"/>
    <property type="project" value="InterPro"/>
</dbReference>
<evidence type="ECO:0000313" key="7">
    <source>
        <dbReference type="Proteomes" id="UP000027981"/>
    </source>
</evidence>
<dbReference type="GO" id="GO:0016874">
    <property type="term" value="F:ligase activity"/>
    <property type="evidence" value="ECO:0007669"/>
    <property type="project" value="UniProtKB-UniRule"/>
</dbReference>
<dbReference type="Proteomes" id="UP000027981">
    <property type="component" value="Chromosome"/>
</dbReference>
<dbReference type="GeneID" id="24842626"/>
<reference evidence="6 7" key="2">
    <citation type="journal article" date="2015" name="Genome Announc.">
        <title>Complete Genome Sequence of Hyperthermophilic Piezophilic Archaeon Palaeococcus pacificus DY20341T, Isolated from Deep-Sea Hydrothermal Sediments.</title>
        <authorList>
            <person name="Zeng X."/>
            <person name="Jebbar M."/>
            <person name="Shao Z."/>
        </authorList>
    </citation>
    <scope>NUCLEOTIDE SEQUENCE [LARGE SCALE GENOMIC DNA]</scope>
    <source>
        <strain evidence="6 7">DY20341</strain>
    </source>
</reference>
<dbReference type="InterPro" id="IPR027417">
    <property type="entry name" value="P-loop_NTPase"/>
</dbReference>
<keyword evidence="4 5" id="KW-0067">ATP-binding</keyword>
<dbReference type="AlphaFoldDB" id="A0A075LV93"/>
<evidence type="ECO:0000256" key="5">
    <source>
        <dbReference type="HAMAP-Rule" id="MF_01908"/>
    </source>
</evidence>
<organism evidence="6 7">
    <name type="scientific">Palaeococcus pacificus DY20341</name>
    <dbReference type="NCBI Taxonomy" id="1343739"/>
    <lineage>
        <taxon>Archaea</taxon>
        <taxon>Methanobacteriati</taxon>
        <taxon>Methanobacteriota</taxon>
        <taxon>Thermococci</taxon>
        <taxon>Thermococcales</taxon>
        <taxon>Thermococcaceae</taxon>
        <taxon>Palaeococcus</taxon>
    </lineage>
</organism>
<dbReference type="PIRSF" id="PIRSF009445">
    <property type="entry name" value="Cyc_PG_syn"/>
    <property type="match status" value="1"/>
</dbReference>
<keyword evidence="1 5" id="KW-0963">Cytoplasm</keyword>
<evidence type="ECO:0000256" key="2">
    <source>
        <dbReference type="ARBA" id="ARBA00022598"/>
    </source>
</evidence>
<comment type="similarity">
    <text evidence="5">Belongs to the cyclic 2,3-diphosphoglycerate synthetase family.</text>
</comment>
<evidence type="ECO:0000256" key="1">
    <source>
        <dbReference type="ARBA" id="ARBA00022490"/>
    </source>
</evidence>
<keyword evidence="7" id="KW-1185">Reference proteome</keyword>
<dbReference type="HAMAP" id="MF_01908">
    <property type="entry name" value="Cyc_PG_syn"/>
    <property type="match status" value="1"/>
</dbReference>
<accession>A0A075LV93</accession>
<evidence type="ECO:0000256" key="3">
    <source>
        <dbReference type="ARBA" id="ARBA00022741"/>
    </source>
</evidence>
<evidence type="ECO:0000256" key="4">
    <source>
        <dbReference type="ARBA" id="ARBA00022840"/>
    </source>
</evidence>
<comment type="catalytic activity">
    <reaction evidence="5">
        <text>(2R)-2,3-bisphosphoglycerate + ATP + H(+) = cyclic (2R)-2,3-bisphosphoglycerate + ADP + phosphate</text>
        <dbReference type="Rhea" id="RHEA:42412"/>
        <dbReference type="ChEBI" id="CHEBI:15378"/>
        <dbReference type="ChEBI" id="CHEBI:30616"/>
        <dbReference type="ChEBI" id="CHEBI:43474"/>
        <dbReference type="ChEBI" id="CHEBI:58248"/>
        <dbReference type="ChEBI" id="CHEBI:79081"/>
        <dbReference type="ChEBI" id="CHEBI:456216"/>
        <dbReference type="EC" id="6.5.1.9"/>
    </reaction>
</comment>
<comment type="function">
    <text evidence="5">Catalyzes the formation of cyclic 2,3-diphosphoglycerate (cDPG) by formation of an intramolecular phosphoanhydride bond at the expense of ATP.</text>
</comment>
<keyword evidence="2 5" id="KW-0436">Ligase</keyword>
<proteinExistence type="inferred from homology"/>
<dbReference type="Gene3D" id="3.40.50.300">
    <property type="entry name" value="P-loop containing nucleotide triphosphate hydrolases"/>
    <property type="match status" value="1"/>
</dbReference>
<dbReference type="RefSeq" id="WP_048165414.1">
    <property type="nucleotide sequence ID" value="NZ_CP006019.1"/>
</dbReference>
<dbReference type="GO" id="GO:0005524">
    <property type="term" value="F:ATP binding"/>
    <property type="evidence" value="ECO:0007669"/>
    <property type="project" value="UniProtKB-KW"/>
</dbReference>
<dbReference type="KEGG" id="ppac:PAP_07615"/>
<dbReference type="HOGENOM" id="CLU_638764_0_0_2"/>
<dbReference type="GO" id="GO:0005737">
    <property type="term" value="C:cytoplasm"/>
    <property type="evidence" value="ECO:0007669"/>
    <property type="project" value="UniProtKB-SubCell"/>
</dbReference>
<dbReference type="EMBL" id="CP006019">
    <property type="protein sequence ID" value="AIF69912.1"/>
    <property type="molecule type" value="Genomic_DNA"/>
</dbReference>
<dbReference type="eggNOG" id="arCOG01230">
    <property type="taxonomic scope" value="Archaea"/>
</dbReference>
<dbReference type="EC" id="6.5.1.9" evidence="5"/>
<reference evidence="7" key="1">
    <citation type="submission" date="2013-06" db="EMBL/GenBank/DDBJ databases">
        <title>Complete Genome Sequence of Hyperthermophilic Palaeococcus pacificus DY20341T, Isolated from a Deep-Sea Hydrothermal Sediments.</title>
        <authorList>
            <person name="Zeng X."/>
            <person name="Shao Z."/>
        </authorList>
    </citation>
    <scope>NUCLEOTIDE SEQUENCE [LARGE SCALE GENOMIC DNA]</scope>
    <source>
        <strain evidence="7">DY20341</strain>
    </source>
</reference>
<protein>
    <recommendedName>
        <fullName evidence="5">Cyclic 2,3-diphosphoglycerate synthetase</fullName>
        <shortName evidence="5">cDPGS</shortName>
        <ecNumber evidence="5">6.5.1.9</ecNumber>
    </recommendedName>
</protein>
<sequence length="439" mass="48594">MRLALIDGEHYPDVTKWALRKINACCAVFLGGREKIGSIAELERELGLTVFHDDDYLEAIERAIKAFPIQEVVDLSDEPVLNYEDRFRIASLLMRYGIVYKGADFEFRPKMFKKLLNKPSIAIIGTGKRTGKTAVSGFVARTLKGIANPVIVTMGRGGPEKPEIIEGDKMEITPTFLIKLSEEGKHAASDHIENALTSRVLTIGCRRCGGGMAGFSFFDIVEEGVKIANETDRDLVILEGSGATFPAVKADRYITIVGANQKLDFIKSYFGPFRIGLADLVVITMAEEPMVSEEKLREVQKAVRRINPSADVHTTVFRPRPLGPIEGKRLLLVMTASKEVVKKIANYLEETYGVEVVGMSSNLADRPKLREDLKAVGDYDAVLVELKAAAVDVVTKEALSQGKEVVYMDNEPINVDGKDLKSAIVQLWEDLKRDGYEKP</sequence>
<name>A0A075LV93_9EURY</name>
<dbReference type="GO" id="GO:0006094">
    <property type="term" value="P:gluconeogenesis"/>
    <property type="evidence" value="ECO:0007669"/>
    <property type="project" value="InterPro"/>
</dbReference>
<dbReference type="STRING" id="1343739.PAP_07615"/>